<dbReference type="GO" id="GO:0005829">
    <property type="term" value="C:cytosol"/>
    <property type="evidence" value="ECO:0007669"/>
    <property type="project" value="TreeGrafter"/>
</dbReference>
<dbReference type="PANTHER" id="PTHR47959">
    <property type="entry name" value="ATP-DEPENDENT RNA HELICASE RHLE-RELATED"/>
    <property type="match status" value="1"/>
</dbReference>
<evidence type="ECO:0000256" key="3">
    <source>
        <dbReference type="ARBA" id="ARBA00022806"/>
    </source>
</evidence>
<feature type="domain" description="Helicase C-terminal" evidence="9">
    <location>
        <begin position="262"/>
        <end position="414"/>
    </location>
</feature>
<dbReference type="InterPro" id="IPR001650">
    <property type="entry name" value="Helicase_C-like"/>
</dbReference>
<gene>
    <name evidence="11" type="ORF">SAMN05421819_2951</name>
</gene>
<keyword evidence="1" id="KW-0547">Nucleotide-binding</keyword>
<dbReference type="Proteomes" id="UP000236728">
    <property type="component" value="Unassembled WGS sequence"/>
</dbReference>
<dbReference type="InterPro" id="IPR027417">
    <property type="entry name" value="P-loop_NTPase"/>
</dbReference>
<evidence type="ECO:0000259" key="8">
    <source>
        <dbReference type="PROSITE" id="PS51192"/>
    </source>
</evidence>
<evidence type="ECO:0000256" key="6">
    <source>
        <dbReference type="PROSITE-ProRule" id="PRU00552"/>
    </source>
</evidence>
<accession>A0A1H6A7Z2</accession>
<dbReference type="InterPro" id="IPR044742">
    <property type="entry name" value="DEAD/DEAH_RhlB"/>
</dbReference>
<feature type="domain" description="Helicase ATP-binding" evidence="8">
    <location>
        <begin position="60"/>
        <end position="238"/>
    </location>
</feature>
<evidence type="ECO:0000259" key="10">
    <source>
        <dbReference type="PROSITE" id="PS51195"/>
    </source>
</evidence>
<evidence type="ECO:0000256" key="1">
    <source>
        <dbReference type="ARBA" id="ARBA00022741"/>
    </source>
</evidence>
<evidence type="ECO:0000256" key="2">
    <source>
        <dbReference type="ARBA" id="ARBA00022801"/>
    </source>
</evidence>
<dbReference type="SMART" id="SM00487">
    <property type="entry name" value="DEXDc"/>
    <property type="match status" value="1"/>
</dbReference>
<evidence type="ECO:0000256" key="4">
    <source>
        <dbReference type="ARBA" id="ARBA00022840"/>
    </source>
</evidence>
<dbReference type="EMBL" id="FNVA01000005">
    <property type="protein sequence ID" value="SEG44167.1"/>
    <property type="molecule type" value="Genomic_DNA"/>
</dbReference>
<feature type="domain" description="DEAD-box RNA helicase Q" evidence="10">
    <location>
        <begin position="29"/>
        <end position="57"/>
    </location>
</feature>
<feature type="compositionally biased region" description="Basic and acidic residues" evidence="7">
    <location>
        <begin position="436"/>
        <end position="459"/>
    </location>
</feature>
<keyword evidence="3 11" id="KW-0347">Helicase</keyword>
<organism evidence="11 12">
    <name type="scientific">Bryocella elongata</name>
    <dbReference type="NCBI Taxonomy" id="863522"/>
    <lineage>
        <taxon>Bacteria</taxon>
        <taxon>Pseudomonadati</taxon>
        <taxon>Acidobacteriota</taxon>
        <taxon>Terriglobia</taxon>
        <taxon>Terriglobales</taxon>
        <taxon>Acidobacteriaceae</taxon>
        <taxon>Bryocella</taxon>
    </lineage>
</organism>
<evidence type="ECO:0000313" key="12">
    <source>
        <dbReference type="Proteomes" id="UP000236728"/>
    </source>
</evidence>
<dbReference type="Pfam" id="PF00271">
    <property type="entry name" value="Helicase_C"/>
    <property type="match status" value="1"/>
</dbReference>
<dbReference type="SMART" id="SM00490">
    <property type="entry name" value="HELICc"/>
    <property type="match status" value="1"/>
</dbReference>
<protein>
    <submittedName>
        <fullName evidence="11">ATP-dependent RNA helicase RhlE</fullName>
    </submittedName>
</protein>
<feature type="region of interest" description="Disordered" evidence="7">
    <location>
        <begin position="436"/>
        <end position="489"/>
    </location>
</feature>
<proteinExistence type="inferred from homology"/>
<dbReference type="InterPro" id="IPR014014">
    <property type="entry name" value="RNA_helicase_DEAD_Q_motif"/>
</dbReference>
<dbReference type="GO" id="GO:0003724">
    <property type="term" value="F:RNA helicase activity"/>
    <property type="evidence" value="ECO:0007669"/>
    <property type="project" value="InterPro"/>
</dbReference>
<name>A0A1H6A7Z2_9BACT</name>
<dbReference type="AlphaFoldDB" id="A0A1H6A7Z2"/>
<sequence length="489" mass="53749">MSTLTLDSILNPAPLEPTRTVTATENPGLQFTDFKISDSLKQRLTAAGYKTPTPVQAGAIPPALEGEDILATASTGTGKTLSFLIPMIERLEDISDPSNRANKTPILALILLPTRELAMQVLDQYHKLCPNLKNDAVLVCGGLSENTQLEQIARGPRVIVATPGRLEDYLRRRAVKLGDVDMLVLDEVDRMLDMGFLPAIRRIVGALPKDRQTMCYSATLDENIKQIVKDYVSKPVRIEIGQTSKPSDRVELRVYTVMQDQKLSQLDKMLGEEEGTYLVFSRTKHGADRIGRKLEKLGHQVAIIHGDRSQSQRSAALKSFSTGRSRVLVATDVAARGIDIQDIAHVVNYDLPNASDDFVHRIGRTGRAGKKGVASTFVTPLEKKDTLKLERELKIKFQWIEADKNLAKEERNSPIDLGTAAGKAGMDDLLKLESRSWRSGESVPHTHSEQHPRGSDATHGRAHSGRPGGRAHGSSSRSGNGGGRRRRRS</sequence>
<evidence type="ECO:0000313" key="11">
    <source>
        <dbReference type="EMBL" id="SEG44167.1"/>
    </source>
</evidence>
<keyword evidence="2" id="KW-0378">Hydrolase</keyword>
<evidence type="ECO:0000256" key="7">
    <source>
        <dbReference type="SAM" id="MobiDB-lite"/>
    </source>
</evidence>
<dbReference type="Pfam" id="PF00270">
    <property type="entry name" value="DEAD"/>
    <property type="match status" value="1"/>
</dbReference>
<dbReference type="Gene3D" id="3.40.50.300">
    <property type="entry name" value="P-loop containing nucleotide triphosphate hydrolases"/>
    <property type="match status" value="2"/>
</dbReference>
<dbReference type="GO" id="GO:0003676">
    <property type="term" value="F:nucleic acid binding"/>
    <property type="evidence" value="ECO:0007669"/>
    <property type="project" value="InterPro"/>
</dbReference>
<comment type="similarity">
    <text evidence="5">Belongs to the DEAD box helicase family.</text>
</comment>
<dbReference type="GO" id="GO:0005524">
    <property type="term" value="F:ATP binding"/>
    <property type="evidence" value="ECO:0007669"/>
    <property type="project" value="UniProtKB-KW"/>
</dbReference>
<dbReference type="InterPro" id="IPR050079">
    <property type="entry name" value="DEAD_box_RNA_helicase"/>
</dbReference>
<dbReference type="GO" id="GO:0016787">
    <property type="term" value="F:hydrolase activity"/>
    <property type="evidence" value="ECO:0007669"/>
    <property type="project" value="UniProtKB-KW"/>
</dbReference>
<dbReference type="CDD" id="cd18787">
    <property type="entry name" value="SF2_C_DEAD"/>
    <property type="match status" value="1"/>
</dbReference>
<feature type="short sequence motif" description="Q motif" evidence="6">
    <location>
        <begin position="29"/>
        <end position="57"/>
    </location>
</feature>
<dbReference type="PROSITE" id="PS51195">
    <property type="entry name" value="Q_MOTIF"/>
    <property type="match status" value="1"/>
</dbReference>
<dbReference type="InterPro" id="IPR011545">
    <property type="entry name" value="DEAD/DEAH_box_helicase_dom"/>
</dbReference>
<dbReference type="PANTHER" id="PTHR47959:SF13">
    <property type="entry name" value="ATP-DEPENDENT RNA HELICASE RHLE"/>
    <property type="match status" value="1"/>
</dbReference>
<dbReference type="RefSeq" id="WP_103933828.1">
    <property type="nucleotide sequence ID" value="NZ_FNVA01000005.1"/>
</dbReference>
<keyword evidence="12" id="KW-1185">Reference proteome</keyword>
<evidence type="ECO:0000259" key="9">
    <source>
        <dbReference type="PROSITE" id="PS51194"/>
    </source>
</evidence>
<dbReference type="OrthoDB" id="9805696at2"/>
<evidence type="ECO:0000256" key="5">
    <source>
        <dbReference type="ARBA" id="ARBA00038437"/>
    </source>
</evidence>
<dbReference type="SUPFAM" id="SSF52540">
    <property type="entry name" value="P-loop containing nucleoside triphosphate hydrolases"/>
    <property type="match status" value="1"/>
</dbReference>
<dbReference type="InterPro" id="IPR014001">
    <property type="entry name" value="Helicase_ATP-bd"/>
</dbReference>
<dbReference type="PROSITE" id="PS51192">
    <property type="entry name" value="HELICASE_ATP_BIND_1"/>
    <property type="match status" value="1"/>
</dbReference>
<dbReference type="CDD" id="cd00268">
    <property type="entry name" value="DEADc"/>
    <property type="match status" value="1"/>
</dbReference>
<dbReference type="PROSITE" id="PS51194">
    <property type="entry name" value="HELICASE_CTER"/>
    <property type="match status" value="1"/>
</dbReference>
<keyword evidence="4" id="KW-0067">ATP-binding</keyword>
<reference evidence="11 12" key="1">
    <citation type="submission" date="2016-10" db="EMBL/GenBank/DDBJ databases">
        <authorList>
            <person name="de Groot N.N."/>
        </authorList>
    </citation>
    <scope>NUCLEOTIDE SEQUENCE [LARGE SCALE GENOMIC DNA]</scope>
    <source>
        <strain evidence="11 12">DSM 22489</strain>
    </source>
</reference>